<dbReference type="OrthoDB" id="9971669at2759"/>
<evidence type="ECO:0000256" key="5">
    <source>
        <dbReference type="ARBA" id="ARBA00023136"/>
    </source>
</evidence>
<evidence type="ECO:0000313" key="7">
    <source>
        <dbReference type="Proteomes" id="UP000559256"/>
    </source>
</evidence>
<dbReference type="GO" id="GO:0016020">
    <property type="term" value="C:membrane"/>
    <property type="evidence" value="ECO:0007669"/>
    <property type="project" value="UniProtKB-SubCell"/>
</dbReference>
<evidence type="ECO:0000313" key="6">
    <source>
        <dbReference type="EMBL" id="KAF5344904.1"/>
    </source>
</evidence>
<proteinExistence type="predicted"/>
<organism evidence="6 7">
    <name type="scientific">Tetrapyrgos nigripes</name>
    <dbReference type="NCBI Taxonomy" id="182062"/>
    <lineage>
        <taxon>Eukaryota</taxon>
        <taxon>Fungi</taxon>
        <taxon>Dikarya</taxon>
        <taxon>Basidiomycota</taxon>
        <taxon>Agaricomycotina</taxon>
        <taxon>Agaricomycetes</taxon>
        <taxon>Agaricomycetidae</taxon>
        <taxon>Agaricales</taxon>
        <taxon>Marasmiineae</taxon>
        <taxon>Marasmiaceae</taxon>
        <taxon>Tetrapyrgos</taxon>
    </lineage>
</organism>
<keyword evidence="7" id="KW-1185">Reference proteome</keyword>
<evidence type="ECO:0000256" key="2">
    <source>
        <dbReference type="ARBA" id="ARBA00022448"/>
    </source>
</evidence>
<protein>
    <recommendedName>
        <fullName evidence="8">Major facilitator superfamily (MFS) profile domain-containing protein</fullName>
    </recommendedName>
</protein>
<keyword evidence="3" id="KW-0812">Transmembrane</keyword>
<dbReference type="PANTHER" id="PTHR43791:SF85">
    <property type="entry name" value="TRANSPORTER, PUTATIVE (AFU_ORTHOLOGUE AFUA_6G00710)-RELATED"/>
    <property type="match status" value="1"/>
</dbReference>
<dbReference type="EMBL" id="JAACJM010000117">
    <property type="protein sequence ID" value="KAF5344904.1"/>
    <property type="molecule type" value="Genomic_DNA"/>
</dbReference>
<keyword evidence="5" id="KW-0472">Membrane</keyword>
<evidence type="ECO:0008006" key="8">
    <source>
        <dbReference type="Google" id="ProtNLM"/>
    </source>
</evidence>
<dbReference type="SUPFAM" id="SSF103473">
    <property type="entry name" value="MFS general substrate transporter"/>
    <property type="match status" value="1"/>
</dbReference>
<dbReference type="GO" id="GO:0022857">
    <property type="term" value="F:transmembrane transporter activity"/>
    <property type="evidence" value="ECO:0007669"/>
    <property type="project" value="TreeGrafter"/>
</dbReference>
<name>A0A8H5CPA1_9AGAR</name>
<comment type="subcellular location">
    <subcellularLocation>
        <location evidence="1">Membrane</location>
        <topology evidence="1">Multi-pass membrane protein</topology>
    </subcellularLocation>
</comment>
<gene>
    <name evidence="6" type="ORF">D9758_011548</name>
</gene>
<sequence>MTLIMPGNARVAGLQQDLGMTDHHPLQLGSCKKLKNQLDSDLSHLEPVQNHLWPGNWEKVYSVWPQTIWGVIVTLQGLVTSYAGLVVARAILGAIEGPMFPGIVLYLSGFYTQKELSIRLLAAAIVNMEGVGGKVF</sequence>
<evidence type="ECO:0000256" key="4">
    <source>
        <dbReference type="ARBA" id="ARBA00022989"/>
    </source>
</evidence>
<comment type="caution">
    <text evidence="6">The sequence shown here is derived from an EMBL/GenBank/DDBJ whole genome shotgun (WGS) entry which is preliminary data.</text>
</comment>
<evidence type="ECO:0000256" key="1">
    <source>
        <dbReference type="ARBA" id="ARBA00004141"/>
    </source>
</evidence>
<reference evidence="6 7" key="1">
    <citation type="journal article" date="2020" name="ISME J.">
        <title>Uncovering the hidden diversity of litter-decomposition mechanisms in mushroom-forming fungi.</title>
        <authorList>
            <person name="Floudas D."/>
            <person name="Bentzer J."/>
            <person name="Ahren D."/>
            <person name="Johansson T."/>
            <person name="Persson P."/>
            <person name="Tunlid A."/>
        </authorList>
    </citation>
    <scope>NUCLEOTIDE SEQUENCE [LARGE SCALE GENOMIC DNA]</scope>
    <source>
        <strain evidence="6 7">CBS 291.85</strain>
    </source>
</reference>
<keyword evidence="4" id="KW-1133">Transmembrane helix</keyword>
<evidence type="ECO:0000256" key="3">
    <source>
        <dbReference type="ARBA" id="ARBA00022692"/>
    </source>
</evidence>
<keyword evidence="2" id="KW-0813">Transport</keyword>
<dbReference type="InterPro" id="IPR036259">
    <property type="entry name" value="MFS_trans_sf"/>
</dbReference>
<accession>A0A8H5CPA1</accession>
<dbReference type="AlphaFoldDB" id="A0A8H5CPA1"/>
<dbReference type="Gene3D" id="1.20.1250.20">
    <property type="entry name" value="MFS general substrate transporter like domains"/>
    <property type="match status" value="1"/>
</dbReference>
<dbReference type="Proteomes" id="UP000559256">
    <property type="component" value="Unassembled WGS sequence"/>
</dbReference>
<dbReference type="PANTHER" id="PTHR43791">
    <property type="entry name" value="PERMEASE-RELATED"/>
    <property type="match status" value="1"/>
</dbReference>